<dbReference type="InterPro" id="IPR015946">
    <property type="entry name" value="KH_dom-like_a/b"/>
</dbReference>
<dbReference type="InterPro" id="IPR036102">
    <property type="entry name" value="OsmC/Ohrsf"/>
</dbReference>
<protein>
    <submittedName>
        <fullName evidence="1">Peroxiredoxin</fullName>
    </submittedName>
</protein>
<evidence type="ECO:0000313" key="1">
    <source>
        <dbReference type="EMBL" id="RBM04014.1"/>
    </source>
</evidence>
<dbReference type="Gene3D" id="3.30.300.20">
    <property type="match status" value="1"/>
</dbReference>
<organism evidence="1 2">
    <name type="scientific">Glutamicibacter soli</name>
    <dbReference type="NCBI Taxonomy" id="453836"/>
    <lineage>
        <taxon>Bacteria</taxon>
        <taxon>Bacillati</taxon>
        <taxon>Actinomycetota</taxon>
        <taxon>Actinomycetes</taxon>
        <taxon>Micrococcales</taxon>
        <taxon>Micrococcaceae</taxon>
        <taxon>Glutamicibacter</taxon>
    </lineage>
</organism>
<dbReference type="PANTHER" id="PTHR42830">
    <property type="entry name" value="OSMOTICALLY INDUCIBLE FAMILY PROTEIN"/>
    <property type="match status" value="1"/>
</dbReference>
<dbReference type="Pfam" id="PF02566">
    <property type="entry name" value="OsmC"/>
    <property type="match status" value="1"/>
</dbReference>
<dbReference type="SUPFAM" id="SSF82784">
    <property type="entry name" value="OsmC-like"/>
    <property type="match status" value="1"/>
</dbReference>
<dbReference type="EMBL" id="POAF01000001">
    <property type="protein sequence ID" value="RBM04014.1"/>
    <property type="molecule type" value="Genomic_DNA"/>
</dbReference>
<dbReference type="AlphaFoldDB" id="A0A365YPY3"/>
<dbReference type="RefSeq" id="WP_047119311.1">
    <property type="nucleotide sequence ID" value="NZ_JBNBOD010000001.1"/>
</dbReference>
<name>A0A365YPY3_9MICC</name>
<accession>A0A365YPY3</accession>
<dbReference type="Proteomes" id="UP000252167">
    <property type="component" value="Unassembled WGS sequence"/>
</dbReference>
<comment type="caution">
    <text evidence="1">The sequence shown here is derived from an EMBL/GenBank/DDBJ whole genome shotgun (WGS) entry which is preliminary data.</text>
</comment>
<gene>
    <name evidence="1" type="ORF">C1H84_01555</name>
</gene>
<keyword evidence="2" id="KW-1185">Reference proteome</keyword>
<proteinExistence type="predicted"/>
<dbReference type="InterPro" id="IPR052707">
    <property type="entry name" value="OsmC_Ohr_Peroxiredoxin"/>
</dbReference>
<dbReference type="PANTHER" id="PTHR42830:SF2">
    <property type="entry name" value="OSMC_OHR FAMILY PROTEIN"/>
    <property type="match status" value="1"/>
</dbReference>
<sequence>MDLSQHRYQVSIDWTGNRGSGTEGYRSYGRDHIVRAPGLPDLPGTADPTFHGDKDRWNPEQLLLAALTQCHMLSYLHVAVTHGVVVTGYSDQSTGTLRLNRDNSGEFTQVVLHPRVELADESQRELADSLHHEANKVCFIARSVNFPVLHEPVTFQPTDTRGLSQ</sequence>
<evidence type="ECO:0000313" key="2">
    <source>
        <dbReference type="Proteomes" id="UP000252167"/>
    </source>
</evidence>
<dbReference type="InterPro" id="IPR003718">
    <property type="entry name" value="OsmC/Ohr_fam"/>
</dbReference>
<reference evidence="1 2" key="1">
    <citation type="submission" date="2018-01" db="EMBL/GenBank/DDBJ databases">
        <title>Glutamicibacter soli strain NHPC-3 Whole genome sequence and assembly.</title>
        <authorList>
            <person name="Choudhury P."/>
            <person name="Gupta D."/>
            <person name="Sengupta K."/>
            <person name="Jawed A."/>
            <person name="Sultana N."/>
            <person name="Saha P."/>
        </authorList>
    </citation>
    <scope>NUCLEOTIDE SEQUENCE [LARGE SCALE GENOMIC DNA]</scope>
    <source>
        <strain evidence="1 2">NHPC-3</strain>
    </source>
</reference>